<keyword evidence="8" id="KW-0030">Aminoacyl-tRNA synthetase</keyword>
<dbReference type="Pfam" id="PF00750">
    <property type="entry name" value="tRNA-synt_1d"/>
    <property type="match status" value="1"/>
</dbReference>
<keyword evidence="4" id="KW-0436">Ligase</keyword>
<feature type="domain" description="Arginyl tRNA synthetase N-terminal" evidence="9">
    <location>
        <begin position="29"/>
        <end position="115"/>
    </location>
</feature>
<evidence type="ECO:0000256" key="3">
    <source>
        <dbReference type="ARBA" id="ARBA00022490"/>
    </source>
</evidence>
<keyword evidence="6" id="KW-0067">ATP-binding</keyword>
<organism evidence="10">
    <name type="scientific">marine sediment metagenome</name>
    <dbReference type="NCBI Taxonomy" id="412755"/>
    <lineage>
        <taxon>unclassified sequences</taxon>
        <taxon>metagenomes</taxon>
        <taxon>ecological metagenomes</taxon>
    </lineage>
</organism>
<evidence type="ECO:0000256" key="7">
    <source>
        <dbReference type="ARBA" id="ARBA00022917"/>
    </source>
</evidence>
<comment type="caution">
    <text evidence="10">The sequence shown here is derived from an EMBL/GenBank/DDBJ whole genome shotgun (WGS) entry which is preliminary data.</text>
</comment>
<accession>X1GPB9</accession>
<dbReference type="SUPFAM" id="SSF52374">
    <property type="entry name" value="Nucleotidylyl transferase"/>
    <property type="match status" value="1"/>
</dbReference>
<evidence type="ECO:0000256" key="2">
    <source>
        <dbReference type="ARBA" id="ARBA00011245"/>
    </source>
</evidence>
<evidence type="ECO:0000256" key="8">
    <source>
        <dbReference type="ARBA" id="ARBA00023146"/>
    </source>
</evidence>
<dbReference type="InterPro" id="IPR036695">
    <property type="entry name" value="Arg-tRNA-synth_N_sf"/>
</dbReference>
<dbReference type="GO" id="GO:0004814">
    <property type="term" value="F:arginine-tRNA ligase activity"/>
    <property type="evidence" value="ECO:0007669"/>
    <property type="project" value="InterPro"/>
</dbReference>
<dbReference type="GO" id="GO:0005524">
    <property type="term" value="F:ATP binding"/>
    <property type="evidence" value="ECO:0007669"/>
    <property type="project" value="UniProtKB-KW"/>
</dbReference>
<keyword evidence="7" id="KW-0648">Protein biosynthesis</keyword>
<name>X1GPB9_9ZZZZ</name>
<dbReference type="NCBIfam" id="TIGR00456">
    <property type="entry name" value="argS"/>
    <property type="match status" value="1"/>
</dbReference>
<dbReference type="EMBL" id="BARU01005335">
    <property type="protein sequence ID" value="GAH34858.1"/>
    <property type="molecule type" value="Genomic_DNA"/>
</dbReference>
<dbReference type="InterPro" id="IPR014729">
    <property type="entry name" value="Rossmann-like_a/b/a_fold"/>
</dbReference>
<dbReference type="InterPro" id="IPR005148">
    <property type="entry name" value="Arg-tRNA-synth_N"/>
</dbReference>
<evidence type="ECO:0000256" key="4">
    <source>
        <dbReference type="ARBA" id="ARBA00022598"/>
    </source>
</evidence>
<dbReference type="Pfam" id="PF03485">
    <property type="entry name" value="Arg_tRNA_synt_N"/>
    <property type="match status" value="1"/>
</dbReference>
<dbReference type="GO" id="GO:0005737">
    <property type="term" value="C:cytoplasm"/>
    <property type="evidence" value="ECO:0007669"/>
    <property type="project" value="UniProtKB-SubCell"/>
</dbReference>
<gene>
    <name evidence="10" type="ORF">S03H2_10366</name>
</gene>
<dbReference type="AlphaFoldDB" id="X1GPB9"/>
<evidence type="ECO:0000256" key="6">
    <source>
        <dbReference type="ARBA" id="ARBA00022840"/>
    </source>
</evidence>
<dbReference type="InterPro" id="IPR035684">
    <property type="entry name" value="ArgRS_core"/>
</dbReference>
<dbReference type="InterPro" id="IPR001278">
    <property type="entry name" value="Arg-tRNA-ligase"/>
</dbReference>
<evidence type="ECO:0000256" key="1">
    <source>
        <dbReference type="ARBA" id="ARBA00004496"/>
    </source>
</evidence>
<dbReference type="PRINTS" id="PR01038">
    <property type="entry name" value="TRNASYNTHARG"/>
</dbReference>
<dbReference type="Gene3D" id="3.30.1360.70">
    <property type="entry name" value="Arginyl tRNA synthetase N-terminal domain"/>
    <property type="match status" value="1"/>
</dbReference>
<dbReference type="CDD" id="cd00671">
    <property type="entry name" value="ArgRS_core"/>
    <property type="match status" value="1"/>
</dbReference>
<dbReference type="Gene3D" id="3.40.50.620">
    <property type="entry name" value="HUPs"/>
    <property type="match status" value="1"/>
</dbReference>
<comment type="subunit">
    <text evidence="2">Monomer.</text>
</comment>
<feature type="non-terminal residue" evidence="10">
    <location>
        <position position="478"/>
    </location>
</feature>
<evidence type="ECO:0000256" key="5">
    <source>
        <dbReference type="ARBA" id="ARBA00022741"/>
    </source>
</evidence>
<dbReference type="PANTHER" id="PTHR11956">
    <property type="entry name" value="ARGINYL-TRNA SYNTHETASE"/>
    <property type="match status" value="1"/>
</dbReference>
<dbReference type="SUPFAM" id="SSF55190">
    <property type="entry name" value="Arginyl-tRNA synthetase (ArgRS), N-terminal 'additional' domain"/>
    <property type="match status" value="1"/>
</dbReference>
<protein>
    <recommendedName>
        <fullName evidence="9">Arginyl tRNA synthetase N-terminal domain-containing protein</fullName>
    </recommendedName>
</protein>
<comment type="subcellular location">
    <subcellularLocation>
        <location evidence="1">Cytoplasm</location>
    </subcellularLocation>
</comment>
<dbReference type="SMART" id="SM01016">
    <property type="entry name" value="Arg_tRNA_synt_N"/>
    <property type="match status" value="1"/>
</dbReference>
<keyword evidence="3" id="KW-0963">Cytoplasm</keyword>
<reference evidence="10" key="1">
    <citation type="journal article" date="2014" name="Front. Microbiol.">
        <title>High frequency of phylogenetically diverse reductive dehalogenase-homologous genes in deep subseafloor sedimentary metagenomes.</title>
        <authorList>
            <person name="Kawai M."/>
            <person name="Futagami T."/>
            <person name="Toyoda A."/>
            <person name="Takaki Y."/>
            <person name="Nishi S."/>
            <person name="Hori S."/>
            <person name="Arai W."/>
            <person name="Tsubouchi T."/>
            <person name="Morono Y."/>
            <person name="Uchiyama I."/>
            <person name="Ito T."/>
            <person name="Fujiyama A."/>
            <person name="Inagaki F."/>
            <person name="Takami H."/>
        </authorList>
    </citation>
    <scope>NUCLEOTIDE SEQUENCE</scope>
    <source>
        <strain evidence="10">Expedition CK06-06</strain>
    </source>
</reference>
<dbReference type="GO" id="GO:0006420">
    <property type="term" value="P:arginyl-tRNA aminoacylation"/>
    <property type="evidence" value="ECO:0007669"/>
    <property type="project" value="InterPro"/>
</dbReference>
<keyword evidence="5" id="KW-0547">Nucleotide-binding</keyword>
<dbReference type="PANTHER" id="PTHR11956:SF5">
    <property type="entry name" value="ARGININE--TRNA LIGASE, CYTOPLASMIC"/>
    <property type="match status" value="1"/>
</dbReference>
<proteinExistence type="predicted"/>
<evidence type="ECO:0000259" key="9">
    <source>
        <dbReference type="SMART" id="SM01016"/>
    </source>
</evidence>
<dbReference type="FunFam" id="3.40.50.620:FF:000062">
    <property type="entry name" value="Arginine--tRNA ligase"/>
    <property type="match status" value="1"/>
</dbReference>
<sequence>MAKKRNNKGPAKRIEEDVFKDVFEKSDLEFVMGEIRKRIQNVLLDQRIEFDERINLEHPEDPENGDYSTNISFVLAAKLSKSPIEIGQMLQVELSKDDYFREVKFAKPGFVNFFLDKRELLNIVEEILDQGDSFGSSQIGSSKKIQFEFISANPTGPLTVPNARGGFAGDTLAQVYERLGFSVEREYYINDFGNQVEKLGESVYYYYRRLQGQERRFPEDGYQGEYIKEIAKDIYAEDENLSFDEVVKKALEMNLVSIRETVAKMGIEFDVWFSEKSLHESGAVAKTFEKLKESDKVYQEDGAWWMKSTEFHDDKDRVLMKKDGEPTYIMGDLAYHLDKFSRDFDKVVNLWGADHHGDVARLFAGLHFLGIDENKLQIILVQLMKMEQEGKEVRMSKRKGVYVLMDELLDTVPLDVLRFFSLMYDVKSPMVFDLDLALDTSERNPVYYVQYAHARLCSILRKVPSDIKNTKADLQSLT</sequence>
<evidence type="ECO:0000313" key="10">
    <source>
        <dbReference type="EMBL" id="GAH34858.1"/>
    </source>
</evidence>